<keyword evidence="1" id="KW-1133">Transmembrane helix</keyword>
<gene>
    <name evidence="2" type="ORF">MNBD_ALPHA11-1202</name>
</gene>
<proteinExistence type="predicted"/>
<sequence>MSTILDHPQRYQLANELHARPFPAVEAPCQAVFLAIKKPINAVNRDRGLDYAHLLSLLDHFGAPHPQPEATHYSGELNPEGLNYKGLKKLKLKWEMHTEFVTYTLFTQGIAGRPFDPAVFDIFPAEWLAKTPGSRMTSALLQVEIMPEKIEDIQSQLLEYFEPESIAVSYVLDKSAIISGDYRIDDSGHLRFGIFVKPGTGEQRIGRILQRLTEIEIYKSMSMLALPRARYLSRRLAQIDIQVSELVSAMKNIDRAEEDTLSEILSISAELEDLMAQTSFRFSATAAYNAIVEQRVQVLREERFGGRQTFYEFMMRRYDPAMRTIKSTETHLVAMAERVKRAGDLLRTRVEVDRSAQNQALLKSMDQRAALQLRLQRTVEGLSVVAISYYAINLVSYGFAPFAKQIGIDKPTLTGIAMPLVLLAVWWVVRRIRKSH</sequence>
<dbReference type="EMBL" id="UOEQ01000145">
    <property type="protein sequence ID" value="VAW17627.1"/>
    <property type="molecule type" value="Genomic_DNA"/>
</dbReference>
<dbReference type="Pfam" id="PF11902">
    <property type="entry name" value="DUF3422"/>
    <property type="match status" value="1"/>
</dbReference>
<evidence type="ECO:0000256" key="1">
    <source>
        <dbReference type="SAM" id="Phobius"/>
    </source>
</evidence>
<feature type="transmembrane region" description="Helical" evidence="1">
    <location>
        <begin position="412"/>
        <end position="429"/>
    </location>
</feature>
<name>A0A3B0TW54_9ZZZZ</name>
<dbReference type="AlphaFoldDB" id="A0A3B0TW54"/>
<keyword evidence="1" id="KW-0812">Transmembrane</keyword>
<dbReference type="InterPro" id="IPR021830">
    <property type="entry name" value="DUF3422"/>
</dbReference>
<feature type="transmembrane region" description="Helical" evidence="1">
    <location>
        <begin position="381"/>
        <end position="400"/>
    </location>
</feature>
<protein>
    <submittedName>
        <fullName evidence="2">Uncharacterized membrane-anchored protein</fullName>
    </submittedName>
</protein>
<keyword evidence="1" id="KW-0472">Membrane</keyword>
<organism evidence="2">
    <name type="scientific">hydrothermal vent metagenome</name>
    <dbReference type="NCBI Taxonomy" id="652676"/>
    <lineage>
        <taxon>unclassified sequences</taxon>
        <taxon>metagenomes</taxon>
        <taxon>ecological metagenomes</taxon>
    </lineage>
</organism>
<reference evidence="2" key="1">
    <citation type="submission" date="2018-06" db="EMBL/GenBank/DDBJ databases">
        <authorList>
            <person name="Zhirakovskaya E."/>
        </authorList>
    </citation>
    <scope>NUCLEOTIDE SEQUENCE</scope>
</reference>
<evidence type="ECO:0000313" key="2">
    <source>
        <dbReference type="EMBL" id="VAW17627.1"/>
    </source>
</evidence>
<accession>A0A3B0TW54</accession>